<organism evidence="4 5">
    <name type="scientific">Rheinheimera mesophila</name>
    <dbReference type="NCBI Taxonomy" id="1547515"/>
    <lineage>
        <taxon>Bacteria</taxon>
        <taxon>Pseudomonadati</taxon>
        <taxon>Pseudomonadota</taxon>
        <taxon>Gammaproteobacteria</taxon>
        <taxon>Chromatiales</taxon>
        <taxon>Chromatiaceae</taxon>
        <taxon>Rheinheimera</taxon>
    </lineage>
</organism>
<dbReference type="Pfam" id="PF01370">
    <property type="entry name" value="Epimerase"/>
    <property type="match status" value="1"/>
</dbReference>
<evidence type="ECO:0000256" key="2">
    <source>
        <dbReference type="ARBA" id="ARBA00007637"/>
    </source>
</evidence>
<reference evidence="4 5" key="1">
    <citation type="submission" date="2018-11" db="EMBL/GenBank/DDBJ databases">
        <title>Draft genome analysis of Rheinheimera mesophila isolated from an industrial waste site.</title>
        <authorList>
            <person name="Yu Q."/>
            <person name="Qi Y."/>
            <person name="Zhang H."/>
            <person name="Lu Y."/>
            <person name="Pu J."/>
        </authorList>
    </citation>
    <scope>NUCLEOTIDE SEQUENCE [LARGE SCALE GENOMIC DNA]</scope>
    <source>
        <strain evidence="4 5">IITR13</strain>
    </source>
</reference>
<dbReference type="InterPro" id="IPR001509">
    <property type="entry name" value="Epimerase_deHydtase"/>
</dbReference>
<accession>A0A3P3QPN4</accession>
<evidence type="ECO:0000313" key="5">
    <source>
        <dbReference type="Proteomes" id="UP000276260"/>
    </source>
</evidence>
<dbReference type="SUPFAM" id="SSF51735">
    <property type="entry name" value="NAD(P)-binding Rossmann-fold domains"/>
    <property type="match status" value="1"/>
</dbReference>
<proteinExistence type="inferred from homology"/>
<dbReference type="PANTHER" id="PTHR43000">
    <property type="entry name" value="DTDP-D-GLUCOSE 4,6-DEHYDRATASE-RELATED"/>
    <property type="match status" value="1"/>
</dbReference>
<name>A0A3P3QPN4_9GAMM</name>
<protein>
    <submittedName>
        <fullName evidence="4">NAD(P)-dependent oxidoreductase</fullName>
    </submittedName>
</protein>
<evidence type="ECO:0000256" key="1">
    <source>
        <dbReference type="ARBA" id="ARBA00005125"/>
    </source>
</evidence>
<feature type="domain" description="NAD-dependent epimerase/dehydratase" evidence="3">
    <location>
        <begin position="3"/>
        <end position="224"/>
    </location>
</feature>
<gene>
    <name evidence="4" type="ORF">EIK76_03730</name>
</gene>
<evidence type="ECO:0000313" key="4">
    <source>
        <dbReference type="EMBL" id="RRJ23207.1"/>
    </source>
</evidence>
<dbReference type="AlphaFoldDB" id="A0A3P3QPN4"/>
<evidence type="ECO:0000259" key="3">
    <source>
        <dbReference type="Pfam" id="PF01370"/>
    </source>
</evidence>
<dbReference type="InterPro" id="IPR036291">
    <property type="entry name" value="NAD(P)-bd_dom_sf"/>
</dbReference>
<comment type="similarity">
    <text evidence="2">Belongs to the NAD(P)-dependent epimerase/dehydratase family.</text>
</comment>
<dbReference type="EMBL" id="RRCF01000001">
    <property type="protein sequence ID" value="RRJ23207.1"/>
    <property type="molecule type" value="Genomic_DNA"/>
</dbReference>
<sequence length="296" mass="31955">MRVLLTGATGFIGQAFLSLLNSHGIEVVILGRHSPALLPNVSFIYCDLLNDSDLKDKVIQASCSHLVHLAWNVEHGKFWHASDNLDWVAATCRLTTLFWHAGGVAAVFAGSCAEYGCSDEMLVEHQDYGAPHTLYGVSKDATRRLVMSFGGIHQLRCSWARIFLPYGPGEAPGRIVPSVLDALSGKRPPFATDLKSTRDFIHVKDIAQALWVLLQTGEHDVYNLSSGQGTSISALIKLMAELLCEDASALLALGKSETSASSLLVGDNSKLSKLGWRPELSLLAGLSSIITESKVL</sequence>
<dbReference type="Proteomes" id="UP000276260">
    <property type="component" value="Unassembled WGS sequence"/>
</dbReference>
<dbReference type="RefSeq" id="WP_046520008.1">
    <property type="nucleotide sequence ID" value="NZ_LAVS01000022.1"/>
</dbReference>
<comment type="caution">
    <text evidence="4">The sequence shown here is derived from an EMBL/GenBank/DDBJ whole genome shotgun (WGS) entry which is preliminary data.</text>
</comment>
<dbReference type="Gene3D" id="3.40.50.720">
    <property type="entry name" value="NAD(P)-binding Rossmann-like Domain"/>
    <property type="match status" value="1"/>
</dbReference>
<dbReference type="OrthoDB" id="9803010at2"/>
<keyword evidence="5" id="KW-1185">Reference proteome</keyword>
<comment type="pathway">
    <text evidence="1">Bacterial outer membrane biogenesis; LPS O-antigen biosynthesis.</text>
</comment>